<keyword evidence="6" id="KW-0444">Lipid biosynthesis</keyword>
<keyword evidence="9 16" id="KW-1133">Transmembrane helix</keyword>
<accession>A0A0W0S1S5</accession>
<dbReference type="STRING" id="29422.Lbru_2992"/>
<evidence type="ECO:0000256" key="1">
    <source>
        <dbReference type="ARBA" id="ARBA00004141"/>
    </source>
</evidence>
<dbReference type="EMBL" id="LNXV01000036">
    <property type="protein sequence ID" value="KTC76885.1"/>
    <property type="molecule type" value="Genomic_DNA"/>
</dbReference>
<dbReference type="AlphaFoldDB" id="A0A0W0S1S5"/>
<comment type="pathway">
    <text evidence="2">Phospholipid metabolism; phosphatidylglycerol biosynthesis; phosphatidylglycerol from CDP-diacylglycerol: step 1/2.</text>
</comment>
<dbReference type="InterPro" id="IPR004570">
    <property type="entry name" value="Phosphatidylglycerol_P_synth"/>
</dbReference>
<comment type="similarity">
    <text evidence="3 15">Belongs to the CDP-alcohol phosphatidyltransferase class-I family.</text>
</comment>
<evidence type="ECO:0000313" key="18">
    <source>
        <dbReference type="Proteomes" id="UP000054742"/>
    </source>
</evidence>
<evidence type="ECO:0000256" key="10">
    <source>
        <dbReference type="ARBA" id="ARBA00023098"/>
    </source>
</evidence>
<dbReference type="PROSITE" id="PS00379">
    <property type="entry name" value="CDP_ALCOHOL_P_TRANSF"/>
    <property type="match status" value="1"/>
</dbReference>
<sequence>MKAFYAFLIAGLTDGFDGWLARYFQWQSPLGSFIDPMADKLLVASSFISLALIGSLPWWLVVLVFLRDLTISFGVLAWFWFIQRQLDFEPTLLSKINTSLQLVLVTLCLFELAFFTFATYLVDILTFLTAVTTAASYLDYVWTWGKKAYSRNAANK</sequence>
<evidence type="ECO:0000256" key="13">
    <source>
        <dbReference type="ARBA" id="ARBA00023264"/>
    </source>
</evidence>
<evidence type="ECO:0000256" key="14">
    <source>
        <dbReference type="ARBA" id="ARBA00048586"/>
    </source>
</evidence>
<evidence type="ECO:0000256" key="11">
    <source>
        <dbReference type="ARBA" id="ARBA00023136"/>
    </source>
</evidence>
<keyword evidence="7 15" id="KW-0808">Transferase</keyword>
<dbReference type="InterPro" id="IPR050324">
    <property type="entry name" value="CDP-alcohol_PTase-I"/>
</dbReference>
<dbReference type="Pfam" id="PF01066">
    <property type="entry name" value="CDP-OH_P_transf"/>
    <property type="match status" value="1"/>
</dbReference>
<keyword evidence="8 16" id="KW-0812">Transmembrane</keyword>
<dbReference type="EC" id="2.7.8.5" evidence="4"/>
<evidence type="ECO:0000256" key="16">
    <source>
        <dbReference type="SAM" id="Phobius"/>
    </source>
</evidence>
<evidence type="ECO:0000256" key="8">
    <source>
        <dbReference type="ARBA" id="ARBA00022692"/>
    </source>
</evidence>
<dbReference type="InterPro" id="IPR000462">
    <property type="entry name" value="CDP-OH_P_trans"/>
</dbReference>
<name>A0A0W0S1S5_9GAMM</name>
<comment type="caution">
    <text evidence="17">The sequence shown here is derived from an EMBL/GenBank/DDBJ whole genome shotgun (WGS) entry which is preliminary data.</text>
</comment>
<feature type="transmembrane region" description="Helical" evidence="16">
    <location>
        <begin position="102"/>
        <end position="118"/>
    </location>
</feature>
<proteinExistence type="inferred from homology"/>
<evidence type="ECO:0000313" key="17">
    <source>
        <dbReference type="EMBL" id="KTC76885.1"/>
    </source>
</evidence>
<reference evidence="17 18" key="1">
    <citation type="submission" date="2015-11" db="EMBL/GenBank/DDBJ databases">
        <title>Genomic analysis of 38 Legionella species identifies large and diverse effector repertoires.</title>
        <authorList>
            <person name="Burstein D."/>
            <person name="Amaro F."/>
            <person name="Zusman T."/>
            <person name="Lifshitz Z."/>
            <person name="Cohen O."/>
            <person name="Gilbert J.A."/>
            <person name="Pupko T."/>
            <person name="Shuman H.A."/>
            <person name="Segal G."/>
        </authorList>
    </citation>
    <scope>NUCLEOTIDE SEQUENCE [LARGE SCALE GENOMIC DNA]</scope>
    <source>
        <strain evidence="17 18">ATCC 43878</strain>
    </source>
</reference>
<dbReference type="PANTHER" id="PTHR14269:SF11">
    <property type="entry name" value="CDP-DIACYLGLYCEROL--GLYCEROL-3-PHOSPHATE 3-PHOSPHATIDYLTRANSFERASE"/>
    <property type="match status" value="1"/>
</dbReference>
<dbReference type="GO" id="GO:0046474">
    <property type="term" value="P:glycerophospholipid biosynthetic process"/>
    <property type="evidence" value="ECO:0007669"/>
    <property type="project" value="TreeGrafter"/>
</dbReference>
<dbReference type="PIRSF" id="PIRSF000847">
    <property type="entry name" value="Phos_ph_gly_syn"/>
    <property type="match status" value="1"/>
</dbReference>
<dbReference type="GO" id="GO:0016020">
    <property type="term" value="C:membrane"/>
    <property type="evidence" value="ECO:0007669"/>
    <property type="project" value="UniProtKB-SubCell"/>
</dbReference>
<organism evidence="17 18">
    <name type="scientific">Legionella brunensis</name>
    <dbReference type="NCBI Taxonomy" id="29422"/>
    <lineage>
        <taxon>Bacteria</taxon>
        <taxon>Pseudomonadati</taxon>
        <taxon>Pseudomonadota</taxon>
        <taxon>Gammaproteobacteria</taxon>
        <taxon>Legionellales</taxon>
        <taxon>Legionellaceae</taxon>
        <taxon>Legionella</taxon>
    </lineage>
</organism>
<protein>
    <recommendedName>
        <fullName evidence="5">CDP-diacylglycerol--glycerol-3-phosphate 3-phosphatidyltransferase</fullName>
        <ecNumber evidence="4">2.7.8.5</ecNumber>
    </recommendedName>
</protein>
<dbReference type="Gene3D" id="1.20.120.1760">
    <property type="match status" value="1"/>
</dbReference>
<dbReference type="InterPro" id="IPR043130">
    <property type="entry name" value="CDP-OH_PTrfase_TM_dom"/>
</dbReference>
<gene>
    <name evidence="17" type="ORF">Lbru_2992</name>
</gene>
<evidence type="ECO:0000256" key="5">
    <source>
        <dbReference type="ARBA" id="ARBA00014944"/>
    </source>
</evidence>
<dbReference type="PATRIC" id="fig|29422.6.peg.3168"/>
<evidence type="ECO:0000256" key="4">
    <source>
        <dbReference type="ARBA" id="ARBA00013170"/>
    </source>
</evidence>
<keyword evidence="18" id="KW-1185">Reference proteome</keyword>
<feature type="transmembrane region" description="Helical" evidence="16">
    <location>
        <begin position="58"/>
        <end position="81"/>
    </location>
</feature>
<evidence type="ECO:0000256" key="15">
    <source>
        <dbReference type="RuleBase" id="RU003750"/>
    </source>
</evidence>
<dbReference type="InterPro" id="IPR048254">
    <property type="entry name" value="CDP_ALCOHOL_P_TRANSF_CS"/>
</dbReference>
<keyword evidence="11 16" id="KW-0472">Membrane</keyword>
<dbReference type="Proteomes" id="UP000054742">
    <property type="component" value="Unassembled WGS sequence"/>
</dbReference>
<evidence type="ECO:0000256" key="2">
    <source>
        <dbReference type="ARBA" id="ARBA00005042"/>
    </source>
</evidence>
<dbReference type="PANTHER" id="PTHR14269">
    <property type="entry name" value="CDP-DIACYLGLYCEROL--GLYCEROL-3-PHOSPHATE 3-PHOSPHATIDYLTRANSFERASE-RELATED"/>
    <property type="match status" value="1"/>
</dbReference>
<comment type="subcellular location">
    <subcellularLocation>
        <location evidence="1">Membrane</location>
        <topology evidence="1">Multi-pass membrane protein</topology>
    </subcellularLocation>
</comment>
<evidence type="ECO:0000256" key="7">
    <source>
        <dbReference type="ARBA" id="ARBA00022679"/>
    </source>
</evidence>
<evidence type="ECO:0000256" key="6">
    <source>
        <dbReference type="ARBA" id="ARBA00022516"/>
    </source>
</evidence>
<keyword evidence="10" id="KW-0443">Lipid metabolism</keyword>
<evidence type="ECO:0000256" key="9">
    <source>
        <dbReference type="ARBA" id="ARBA00022989"/>
    </source>
</evidence>
<keyword evidence="12" id="KW-0594">Phospholipid biosynthesis</keyword>
<keyword evidence="13" id="KW-1208">Phospholipid metabolism</keyword>
<evidence type="ECO:0000256" key="3">
    <source>
        <dbReference type="ARBA" id="ARBA00010441"/>
    </source>
</evidence>
<comment type="catalytic activity">
    <reaction evidence="14">
        <text>a CDP-1,2-diacyl-sn-glycerol + sn-glycerol 3-phosphate = a 1,2-diacyl-sn-glycero-3-phospho-(1'-sn-glycero-3'-phosphate) + CMP + H(+)</text>
        <dbReference type="Rhea" id="RHEA:12593"/>
        <dbReference type="ChEBI" id="CHEBI:15378"/>
        <dbReference type="ChEBI" id="CHEBI:57597"/>
        <dbReference type="ChEBI" id="CHEBI:58332"/>
        <dbReference type="ChEBI" id="CHEBI:60110"/>
        <dbReference type="ChEBI" id="CHEBI:60377"/>
        <dbReference type="EC" id="2.7.8.5"/>
    </reaction>
</comment>
<evidence type="ECO:0000256" key="12">
    <source>
        <dbReference type="ARBA" id="ARBA00023209"/>
    </source>
</evidence>
<dbReference type="GO" id="GO:0008444">
    <property type="term" value="F:CDP-diacylglycerol-glycerol-3-phosphate 3-phosphatidyltransferase activity"/>
    <property type="evidence" value="ECO:0007669"/>
    <property type="project" value="UniProtKB-EC"/>
</dbReference>